<keyword evidence="3" id="KW-1185">Reference proteome</keyword>
<dbReference type="AlphaFoldDB" id="A0A2S9XDJ6"/>
<protein>
    <submittedName>
        <fullName evidence="2">Uncharacterized protein</fullName>
    </submittedName>
</protein>
<evidence type="ECO:0000256" key="1">
    <source>
        <dbReference type="SAM" id="MobiDB-lite"/>
    </source>
</evidence>
<reference evidence="2 3" key="1">
    <citation type="submission" date="2018-03" db="EMBL/GenBank/DDBJ databases">
        <title>Draft Genome Sequences of the Obligatory Marine Myxobacteria Enhygromyxa salina SWB005.</title>
        <authorList>
            <person name="Poehlein A."/>
            <person name="Moghaddam J.A."/>
            <person name="Harms H."/>
            <person name="Alanjari M."/>
            <person name="Koenig G.M."/>
            <person name="Daniel R."/>
            <person name="Schaeberle T.F."/>
        </authorList>
    </citation>
    <scope>NUCLEOTIDE SEQUENCE [LARGE SCALE GENOMIC DNA]</scope>
    <source>
        <strain evidence="2 3">SWB005</strain>
    </source>
</reference>
<sequence>MMLALLVSPREGWAAVELDEFGAVDSELEQEGERDEQDEDADCASVTAPATAASAAAGRGPNSEIGPRADAAEPLFRPPIV</sequence>
<proteinExistence type="predicted"/>
<evidence type="ECO:0000313" key="2">
    <source>
        <dbReference type="EMBL" id="PRP90935.1"/>
    </source>
</evidence>
<accession>A0A2S9XDJ6</accession>
<feature type="compositionally biased region" description="Acidic residues" evidence="1">
    <location>
        <begin position="26"/>
        <end position="42"/>
    </location>
</feature>
<comment type="caution">
    <text evidence="2">The sequence shown here is derived from an EMBL/GenBank/DDBJ whole genome shotgun (WGS) entry which is preliminary data.</text>
</comment>
<dbReference type="EMBL" id="PVNK01000263">
    <property type="protein sequence ID" value="PRP90935.1"/>
    <property type="molecule type" value="Genomic_DNA"/>
</dbReference>
<name>A0A2S9XDJ6_9BACT</name>
<feature type="compositionally biased region" description="Low complexity" evidence="1">
    <location>
        <begin position="43"/>
        <end position="57"/>
    </location>
</feature>
<evidence type="ECO:0000313" key="3">
    <source>
        <dbReference type="Proteomes" id="UP000237968"/>
    </source>
</evidence>
<gene>
    <name evidence="2" type="ORF">ENSA5_60100</name>
</gene>
<dbReference type="Proteomes" id="UP000237968">
    <property type="component" value="Unassembled WGS sequence"/>
</dbReference>
<organism evidence="2 3">
    <name type="scientific">Enhygromyxa salina</name>
    <dbReference type="NCBI Taxonomy" id="215803"/>
    <lineage>
        <taxon>Bacteria</taxon>
        <taxon>Pseudomonadati</taxon>
        <taxon>Myxococcota</taxon>
        <taxon>Polyangia</taxon>
        <taxon>Nannocystales</taxon>
        <taxon>Nannocystaceae</taxon>
        <taxon>Enhygromyxa</taxon>
    </lineage>
</organism>
<feature type="region of interest" description="Disordered" evidence="1">
    <location>
        <begin position="26"/>
        <end position="81"/>
    </location>
</feature>